<evidence type="ECO:0000313" key="2">
    <source>
        <dbReference type="Proteomes" id="UP000032414"/>
    </source>
</evidence>
<dbReference type="AlphaFoldDB" id="A0A098GHX6"/>
<protein>
    <submittedName>
        <fullName evidence="1">Uncharacterized protein</fullName>
    </submittedName>
</protein>
<dbReference type="HOGENOM" id="CLU_3240736_0_0_6"/>
<name>A0A098GHX6_LEGMI</name>
<organism evidence="1 2">
    <name type="scientific">Legionella micdadei</name>
    <name type="common">Tatlockia micdadei</name>
    <dbReference type="NCBI Taxonomy" id="451"/>
    <lineage>
        <taxon>Bacteria</taxon>
        <taxon>Pseudomonadati</taxon>
        <taxon>Pseudomonadota</taxon>
        <taxon>Gammaproteobacteria</taxon>
        <taxon>Legionellales</taxon>
        <taxon>Legionellaceae</taxon>
        <taxon>Legionella</taxon>
    </lineage>
</organism>
<reference evidence="2" key="1">
    <citation type="submission" date="2014-09" db="EMBL/GenBank/DDBJ databases">
        <authorList>
            <person name="Gomez-Valero L."/>
        </authorList>
    </citation>
    <scope>NUCLEOTIDE SEQUENCE [LARGE SCALE GENOMIC DNA]</scope>
    <source>
        <strain evidence="2">ATCC33218</strain>
    </source>
</reference>
<gene>
    <name evidence="1" type="ORF">LMI_2314</name>
</gene>
<evidence type="ECO:0000313" key="1">
    <source>
        <dbReference type="EMBL" id="CEG61582.1"/>
    </source>
</evidence>
<proteinExistence type="predicted"/>
<dbReference type="KEGG" id="tmc:LMI_2314"/>
<dbReference type="EMBL" id="LN614830">
    <property type="protein sequence ID" value="CEG61582.1"/>
    <property type="molecule type" value="Genomic_DNA"/>
</dbReference>
<sequence>MSCLLPEFKRRNFIFECLSNKALLAAHKIIKKLSVLVVRIRVC</sequence>
<dbReference type="Proteomes" id="UP000032414">
    <property type="component" value="Chromosome I"/>
</dbReference>
<accession>A0A098GHX6</accession>